<feature type="domain" description="ABC3 transporter permease C-terminal" evidence="7">
    <location>
        <begin position="711"/>
        <end position="822"/>
    </location>
</feature>
<dbReference type="PANTHER" id="PTHR30287">
    <property type="entry name" value="MEMBRANE COMPONENT OF PREDICTED ABC SUPERFAMILY METABOLITE UPTAKE TRANSPORTER"/>
    <property type="match status" value="1"/>
</dbReference>
<dbReference type="InterPro" id="IPR003838">
    <property type="entry name" value="ABC3_permease_C"/>
</dbReference>
<feature type="transmembrane region" description="Helical" evidence="6">
    <location>
        <begin position="711"/>
        <end position="731"/>
    </location>
</feature>
<evidence type="ECO:0000256" key="6">
    <source>
        <dbReference type="SAM" id="Phobius"/>
    </source>
</evidence>
<feature type="transmembrane region" description="Helical" evidence="6">
    <location>
        <begin position="298"/>
        <end position="324"/>
    </location>
</feature>
<feature type="transmembrane region" description="Helical" evidence="6">
    <location>
        <begin position="472"/>
        <end position="496"/>
    </location>
</feature>
<organism evidence="8 9">
    <name type="scientific">Usitatibacter palustris</name>
    <dbReference type="NCBI Taxonomy" id="2732487"/>
    <lineage>
        <taxon>Bacteria</taxon>
        <taxon>Pseudomonadati</taxon>
        <taxon>Pseudomonadota</taxon>
        <taxon>Betaproteobacteria</taxon>
        <taxon>Nitrosomonadales</taxon>
        <taxon>Usitatibacteraceae</taxon>
        <taxon>Usitatibacter</taxon>
    </lineage>
</organism>
<sequence>MNAGVASQLLRGFAAGNRARIALSVAAIALGVALGTAVDTLHSSAIAEIEGAARALGGTADLNVRGPRLGFDESLYPALAKRAEVQVANPIVEVEAKLAGQAETVRVMGIDIFKASRMQPAFLARQGAATASEAVDYLDKRNAWMTPAAFVRAKAKVGQPFKVRAGSRDVELIAAGTLPQLADGGAAIVMDIAAAQDLFDLGGKLSRVELRLKRGVDVASFHAALLASLPPGVTATTPASLPGRLASLTRAYRVNLAALSLVSLLTGLFLVFSALALQAARRRQEFALLRALGVTRRGLLGLLAIEGLVVGVAGSVLGVLLGLVSSRVLLETFGSDLGAGYFRGIDSTFAPDPIALVAIAIAGVAVAMTGALVVARAVARLDVATALRDRTLDLPVAARHALRWAAAFGVAGALLLTLPAIGGLPLGGYAAIALWLAAAVLVVDPVCRALIARLRPSDPPIVSLALAQVRHLPGHLSAAVAGIVVSTALCAAMAVMVHSFRVSLEQWLSGVIGADLYVRSSPQGDTGFFTFAEQQRVAALPGIATLEALRYDRLVIDSDLSAVTLLARPVDARSLAGFQASPAKRPEGSAIPVWISEAAIDLHGWKTDSTITLPIAGRRVPVLVAGRFRDYARTWGAVLMDVEDYRRLSGDDRANDMALRLAPGHPAATAIAAIRQALPASELVIDEASEIHRRSLAAFDRTFAATYALEAVAIFIALAGVTSSFAALAWSRRREFGVLRHLGLTRREVLRLLALEGAAAGALGAGLGLAAGSAISLVLIGVVNRQSFHWDLELHWPLTGLAILAAAVVLLCALGARWSARAAVRADAVLAVKDDA</sequence>
<dbReference type="Proteomes" id="UP000503096">
    <property type="component" value="Chromosome"/>
</dbReference>
<feature type="transmembrane region" description="Helical" evidence="6">
    <location>
        <begin position="400"/>
        <end position="422"/>
    </location>
</feature>
<feature type="transmembrane region" description="Helical" evidence="6">
    <location>
        <begin position="752"/>
        <end position="782"/>
    </location>
</feature>
<keyword evidence="4 6" id="KW-1133">Transmembrane helix</keyword>
<feature type="transmembrane region" description="Helical" evidence="6">
    <location>
        <begin position="428"/>
        <end position="451"/>
    </location>
</feature>
<dbReference type="AlphaFoldDB" id="A0A6M4HBH0"/>
<evidence type="ECO:0000256" key="5">
    <source>
        <dbReference type="ARBA" id="ARBA00023136"/>
    </source>
</evidence>
<feature type="transmembrane region" description="Helical" evidence="6">
    <location>
        <begin position="21"/>
        <end position="38"/>
    </location>
</feature>
<comment type="subcellular location">
    <subcellularLocation>
        <location evidence="1">Cell membrane</location>
        <topology evidence="1">Multi-pass membrane protein</topology>
    </subcellularLocation>
</comment>
<dbReference type="PANTHER" id="PTHR30287:SF2">
    <property type="entry name" value="BLL1001 PROTEIN"/>
    <property type="match status" value="1"/>
</dbReference>
<keyword evidence="2" id="KW-1003">Cell membrane</keyword>
<dbReference type="GO" id="GO:0005886">
    <property type="term" value="C:plasma membrane"/>
    <property type="evidence" value="ECO:0007669"/>
    <property type="project" value="UniProtKB-SubCell"/>
</dbReference>
<keyword evidence="5 6" id="KW-0472">Membrane</keyword>
<name>A0A6M4HBH0_9PROT</name>
<protein>
    <recommendedName>
        <fullName evidence="7">ABC3 transporter permease C-terminal domain-containing protein</fullName>
    </recommendedName>
</protein>
<keyword evidence="3 6" id="KW-0812">Transmembrane</keyword>
<dbReference type="EMBL" id="CP053073">
    <property type="protein sequence ID" value="QJR15317.1"/>
    <property type="molecule type" value="Genomic_DNA"/>
</dbReference>
<evidence type="ECO:0000256" key="2">
    <source>
        <dbReference type="ARBA" id="ARBA00022475"/>
    </source>
</evidence>
<feature type="transmembrane region" description="Helical" evidence="6">
    <location>
        <begin position="794"/>
        <end position="816"/>
    </location>
</feature>
<feature type="domain" description="ABC3 transporter permease C-terminal" evidence="7">
    <location>
        <begin position="258"/>
        <end position="381"/>
    </location>
</feature>
<evidence type="ECO:0000256" key="4">
    <source>
        <dbReference type="ARBA" id="ARBA00022989"/>
    </source>
</evidence>
<gene>
    <name evidence="8" type="ORF">DSM104440_02136</name>
</gene>
<evidence type="ECO:0000256" key="3">
    <source>
        <dbReference type="ARBA" id="ARBA00022692"/>
    </source>
</evidence>
<dbReference type="InParanoid" id="A0A6M4HBH0"/>
<accession>A0A6M4HBH0</accession>
<proteinExistence type="predicted"/>
<reference evidence="8 9" key="1">
    <citation type="submission" date="2020-04" db="EMBL/GenBank/DDBJ databases">
        <title>Usitatibacter rugosus gen. nov., sp. nov. and Usitatibacter palustris sp. nov., novel members of Usitatibacteraceae fam. nov. within the order Nitrosomonadales isolated from soil.</title>
        <authorList>
            <person name="Huber K.J."/>
            <person name="Neumann-Schaal M."/>
            <person name="Geppert A."/>
            <person name="Luckner M."/>
            <person name="Wanner G."/>
            <person name="Overmann J."/>
        </authorList>
    </citation>
    <scope>NUCLEOTIDE SEQUENCE [LARGE SCALE GENOMIC DNA]</scope>
    <source>
        <strain evidence="8 9">Swamp67</strain>
    </source>
</reference>
<dbReference type="KEGG" id="upl:DSM104440_02136"/>
<keyword evidence="9" id="KW-1185">Reference proteome</keyword>
<dbReference type="InterPro" id="IPR038766">
    <property type="entry name" value="Membrane_comp_ABC_pdt"/>
</dbReference>
<feature type="transmembrane region" description="Helical" evidence="6">
    <location>
        <begin position="256"/>
        <end position="277"/>
    </location>
</feature>
<dbReference type="Pfam" id="PF02687">
    <property type="entry name" value="FtsX"/>
    <property type="match status" value="2"/>
</dbReference>
<evidence type="ECO:0000313" key="8">
    <source>
        <dbReference type="EMBL" id="QJR15317.1"/>
    </source>
</evidence>
<dbReference type="RefSeq" id="WP_171162482.1">
    <property type="nucleotide sequence ID" value="NZ_CP053073.1"/>
</dbReference>
<feature type="transmembrane region" description="Helical" evidence="6">
    <location>
        <begin position="354"/>
        <end position="379"/>
    </location>
</feature>
<evidence type="ECO:0000313" key="9">
    <source>
        <dbReference type="Proteomes" id="UP000503096"/>
    </source>
</evidence>
<evidence type="ECO:0000256" key="1">
    <source>
        <dbReference type="ARBA" id="ARBA00004651"/>
    </source>
</evidence>
<evidence type="ECO:0000259" key="7">
    <source>
        <dbReference type="Pfam" id="PF02687"/>
    </source>
</evidence>